<feature type="transmembrane region" description="Helical" evidence="2">
    <location>
        <begin position="610"/>
        <end position="630"/>
    </location>
</feature>
<dbReference type="EMBL" id="VJMH01006394">
    <property type="protein sequence ID" value="KAF0690077.1"/>
    <property type="molecule type" value="Genomic_DNA"/>
</dbReference>
<gene>
    <name evidence="6" type="primary">Aste57867_18526</name>
    <name evidence="5" type="ORF">As57867_018464</name>
    <name evidence="6" type="ORF">ASTE57867_18526</name>
</gene>
<feature type="signal peptide" evidence="3">
    <location>
        <begin position="1"/>
        <end position="18"/>
    </location>
</feature>
<sequence>MRKRLFLAAAATAATMSAAPSTLPPIGAWEASTCGGKLLARSSEFGCALDRCKCWSVVSTCDDSLGCLDGSSSACLGQCRLTPLGIALNVLRWLFVLGCPITVFGYHVLKIRRSLLTVATDDAKNDDVDGRDHLEEFYRKQQVMDIVMDQVHEQRRMMGRVLWRVMHPLANKAQIEAQKRRRRGRRAMPPPLDDQYMTLQTPTSAATIQFPPDEMEAAVMPLDEYIDLGKLNTGHTHGGYVINMHPQIYLETMRENVVPNLLAWIFVILVAMFVAAVHPFPLDASTIELTPGGVCVDAHGQYCSRFNWTIMSSTSLDVTMQHDGLPHVPDVVALEMQLDTAGAARPTDYVLGLYQLSLTGLNPRQPLIQAYVNKLATACVGEVCANIPLASVLLDRYDTSLVDVRDQTYHIALVFGPSSSPLPPFHLVLTAYSNPFTWIQVSMRTILGLLALVYLGHYLRALSLHFAQRHPDVSTSIYVRMCGHLSLERQLLALVLLFLAIHHCPLLLVPSLPWFGSPPHAYVVFRTVFETLFYVALLGSLLVVLDAYRQDARRFTNGISLSIVSVRSIVVKGALVGGVLALRLTLTLALERRFGSTVNIAQWVSLADTLLLVGAISVFFYVTTLVHHVLETQRYSETRYLSLSFRYLTVIAFAILAILLLNTVFLATYAQVSTTKSTQVPASPLVTDVGVTGLVFFAVLAFYPPSKLESGRIPRGYVIRERRQFVSTPQEISPSAATTMTPRPSTPSSPHLHLPGGGTLRRMTAFRAKPSSHPHRLFCIETACLLLNCSRHAYYRSSLNLPADTGEDGVVKYPATSYVNQFALLRDGLEEATCIHDVETDTHCVVLHTDFKIIFAFRGTDSRANVKTDLEFALDSVPWLPPAHDVKQTPFVHRGFLTAYAAVREQCHAALKDLLARYDDMRGCSSTAVQVYCTGHSLGGALATLAALDFKLNLRQAAVLYNYGSPRVGTHSFSRVFNSEIPLAFRLVNEGDIICGLPQRVTTKCFGQSKKLYKHVGTEVVMDGKVNGDFIIRPTFAEKDLIVEVRKKPGRHYLKGYKENLDVILDSALQSELKVGDFRVQNALEEALYQESMDEESDA</sequence>
<feature type="region of interest" description="Disordered" evidence="1">
    <location>
        <begin position="730"/>
        <end position="755"/>
    </location>
</feature>
<feature type="domain" description="Fungal lipase-type" evidence="4">
    <location>
        <begin position="855"/>
        <end position="999"/>
    </location>
</feature>
<dbReference type="GO" id="GO:0006629">
    <property type="term" value="P:lipid metabolic process"/>
    <property type="evidence" value="ECO:0007669"/>
    <property type="project" value="InterPro"/>
</dbReference>
<proteinExistence type="predicted"/>
<dbReference type="PANTHER" id="PTHR45856:SF11">
    <property type="entry name" value="FUNGAL LIPASE-LIKE DOMAIN-CONTAINING PROTEIN"/>
    <property type="match status" value="1"/>
</dbReference>
<evidence type="ECO:0000256" key="1">
    <source>
        <dbReference type="SAM" id="MobiDB-lite"/>
    </source>
</evidence>
<feature type="transmembrane region" description="Helical" evidence="2">
    <location>
        <begin position="532"/>
        <end position="548"/>
    </location>
</feature>
<dbReference type="SUPFAM" id="SSF53474">
    <property type="entry name" value="alpha/beta-Hydrolases"/>
    <property type="match status" value="1"/>
</dbReference>
<keyword evidence="7" id="KW-1185">Reference proteome</keyword>
<feature type="transmembrane region" description="Helical" evidence="2">
    <location>
        <begin position="438"/>
        <end position="459"/>
    </location>
</feature>
<keyword evidence="2" id="KW-0472">Membrane</keyword>
<reference evidence="5" key="2">
    <citation type="submission" date="2019-06" db="EMBL/GenBank/DDBJ databases">
        <title>Genomics analysis of Aphanomyces spp. identifies a new class of oomycete effector associated with host adaptation.</title>
        <authorList>
            <person name="Gaulin E."/>
        </authorList>
    </citation>
    <scope>NUCLEOTIDE SEQUENCE</scope>
    <source>
        <strain evidence="5">CBS 578.67</strain>
    </source>
</reference>
<dbReference type="EMBL" id="CAADRA010006415">
    <property type="protein sequence ID" value="VFT95262.1"/>
    <property type="molecule type" value="Genomic_DNA"/>
</dbReference>
<dbReference type="OrthoDB" id="426718at2759"/>
<keyword evidence="3" id="KW-0732">Signal</keyword>
<dbReference type="Pfam" id="PF01764">
    <property type="entry name" value="Lipase_3"/>
    <property type="match status" value="1"/>
</dbReference>
<evidence type="ECO:0000313" key="7">
    <source>
        <dbReference type="Proteomes" id="UP000332933"/>
    </source>
</evidence>
<keyword evidence="2" id="KW-1133">Transmembrane helix</keyword>
<name>A0A485LC53_9STRA</name>
<feature type="transmembrane region" description="Helical" evidence="2">
    <location>
        <begin position="261"/>
        <end position="280"/>
    </location>
</feature>
<protein>
    <submittedName>
        <fullName evidence="6">Aste57867_18526 protein</fullName>
    </submittedName>
</protein>
<organism evidence="6 7">
    <name type="scientific">Aphanomyces stellatus</name>
    <dbReference type="NCBI Taxonomy" id="120398"/>
    <lineage>
        <taxon>Eukaryota</taxon>
        <taxon>Sar</taxon>
        <taxon>Stramenopiles</taxon>
        <taxon>Oomycota</taxon>
        <taxon>Saprolegniomycetes</taxon>
        <taxon>Saprolegniales</taxon>
        <taxon>Verrucalvaceae</taxon>
        <taxon>Aphanomyces</taxon>
    </lineage>
</organism>
<feature type="chain" id="PRO_5033437493" evidence="3">
    <location>
        <begin position="19"/>
        <end position="1099"/>
    </location>
</feature>
<dbReference type="InterPro" id="IPR029058">
    <property type="entry name" value="AB_hydrolase_fold"/>
</dbReference>
<dbReference type="Gene3D" id="3.40.50.1820">
    <property type="entry name" value="alpha/beta hydrolase"/>
    <property type="match status" value="1"/>
</dbReference>
<dbReference type="InterPro" id="IPR051218">
    <property type="entry name" value="Sec_MonoDiacylglyc_Lipase"/>
</dbReference>
<feature type="transmembrane region" description="Helical" evidence="2">
    <location>
        <begin position="682"/>
        <end position="703"/>
    </location>
</feature>
<feature type="transmembrane region" description="Helical" evidence="2">
    <location>
        <begin position="491"/>
        <end position="512"/>
    </location>
</feature>
<dbReference type="AlphaFoldDB" id="A0A485LC53"/>
<feature type="compositionally biased region" description="Low complexity" evidence="1">
    <location>
        <begin position="733"/>
        <end position="750"/>
    </location>
</feature>
<keyword evidence="2" id="KW-0812">Transmembrane</keyword>
<dbReference type="Proteomes" id="UP000332933">
    <property type="component" value="Unassembled WGS sequence"/>
</dbReference>
<evidence type="ECO:0000313" key="6">
    <source>
        <dbReference type="EMBL" id="VFT95262.1"/>
    </source>
</evidence>
<feature type="transmembrane region" description="Helical" evidence="2">
    <location>
        <begin position="650"/>
        <end position="670"/>
    </location>
</feature>
<feature type="transmembrane region" description="Helical" evidence="2">
    <location>
        <begin position="90"/>
        <end position="109"/>
    </location>
</feature>
<reference evidence="6 7" key="1">
    <citation type="submission" date="2019-03" db="EMBL/GenBank/DDBJ databases">
        <authorList>
            <person name="Gaulin E."/>
            <person name="Dumas B."/>
        </authorList>
    </citation>
    <scope>NUCLEOTIDE SEQUENCE [LARGE SCALE GENOMIC DNA]</scope>
    <source>
        <strain evidence="6">CBS 568.67</strain>
    </source>
</reference>
<dbReference type="InterPro" id="IPR002921">
    <property type="entry name" value="Fungal_lipase-type"/>
</dbReference>
<dbReference type="PANTHER" id="PTHR45856">
    <property type="entry name" value="ALPHA/BETA-HYDROLASES SUPERFAMILY PROTEIN"/>
    <property type="match status" value="1"/>
</dbReference>
<feature type="transmembrane region" description="Helical" evidence="2">
    <location>
        <begin position="569"/>
        <end position="590"/>
    </location>
</feature>
<evidence type="ECO:0000256" key="3">
    <source>
        <dbReference type="SAM" id="SignalP"/>
    </source>
</evidence>
<evidence type="ECO:0000259" key="4">
    <source>
        <dbReference type="Pfam" id="PF01764"/>
    </source>
</evidence>
<evidence type="ECO:0000256" key="2">
    <source>
        <dbReference type="SAM" id="Phobius"/>
    </source>
</evidence>
<evidence type="ECO:0000313" key="5">
    <source>
        <dbReference type="EMBL" id="KAF0690077.1"/>
    </source>
</evidence>
<accession>A0A485LC53</accession>
<dbReference type="CDD" id="cd00519">
    <property type="entry name" value="Lipase_3"/>
    <property type="match status" value="1"/>
</dbReference>